<dbReference type="InterPro" id="IPR023214">
    <property type="entry name" value="HAD_sf"/>
</dbReference>
<dbReference type="InterPro" id="IPR036412">
    <property type="entry name" value="HAD-like_sf"/>
</dbReference>
<proteinExistence type="predicted"/>
<dbReference type="PANTHER" id="PTHR46191">
    <property type="match status" value="1"/>
</dbReference>
<protein>
    <submittedName>
        <fullName evidence="1">Predicted hydrolase (HAD superfamily)</fullName>
    </submittedName>
</protein>
<dbReference type="InterPro" id="IPR044924">
    <property type="entry name" value="HAD-SF_hydro_IA_REG-2-like_cap"/>
</dbReference>
<organism evidence="1">
    <name type="scientific">Phaffia rhodozyma</name>
    <name type="common">Yeast</name>
    <name type="synonym">Xanthophyllomyces dendrorhous</name>
    <dbReference type="NCBI Taxonomy" id="264483"/>
    <lineage>
        <taxon>Eukaryota</taxon>
        <taxon>Fungi</taxon>
        <taxon>Dikarya</taxon>
        <taxon>Basidiomycota</taxon>
        <taxon>Agaricomycotina</taxon>
        <taxon>Tremellomycetes</taxon>
        <taxon>Cystofilobasidiales</taxon>
        <taxon>Mrakiaceae</taxon>
        <taxon>Phaffia</taxon>
    </lineage>
</organism>
<name>A0A0F7SVT8_PHARH</name>
<dbReference type="Gene3D" id="3.40.50.1000">
    <property type="entry name" value="HAD superfamily/HAD-like"/>
    <property type="match status" value="2"/>
</dbReference>
<reference evidence="1" key="1">
    <citation type="submission" date="2014-08" db="EMBL/GenBank/DDBJ databases">
        <authorList>
            <person name="Sharma Rahul"/>
            <person name="Thines Marco"/>
        </authorList>
    </citation>
    <scope>NUCLEOTIDE SEQUENCE</scope>
</reference>
<sequence>MSSNNRIRLVLFDAFDTLLTPRLPIHIQYAQEARRADLDLTEDAIRKGFQTAFPALNRRLPLYGVRANPPITSADWWTFLIRSTLVDAGVPPDHVSKALPTLAPRLIDRFSSSEGYRSFDDTIPCLTALSQMGVRTGVLSNADDRILMVLDSLSISPLLSSPPTLNYTSGYSKPDARIFHFAIDQARAGRPLVSSGYEGTGAGANPHSGWAGVAETDGEDTLKDLKPEEVLMVGDELEADYKGSLEAGLRSLLIRRPTEPSDGAHRSLPAHESAELERLGLGSDSGVIDSLDGAIDFVRRWNDPQANA</sequence>
<dbReference type="GO" id="GO:0005634">
    <property type="term" value="C:nucleus"/>
    <property type="evidence" value="ECO:0007669"/>
    <property type="project" value="TreeGrafter"/>
</dbReference>
<dbReference type="PANTHER" id="PTHR46191:SF2">
    <property type="entry name" value="HALOACID DEHALOGENASE-LIKE HYDROLASE DOMAIN-CONTAINING PROTEIN 3"/>
    <property type="match status" value="1"/>
</dbReference>
<dbReference type="InterPro" id="IPR051828">
    <property type="entry name" value="HAD-like_hydrolase_domain"/>
</dbReference>
<dbReference type="EMBL" id="LN483166">
    <property type="protein sequence ID" value="CED84819.1"/>
    <property type="molecule type" value="Genomic_DNA"/>
</dbReference>
<dbReference type="Gene3D" id="1.10.150.720">
    <property type="entry name" value="Haloacid dehalogenase-like hydrolase"/>
    <property type="match status" value="1"/>
</dbReference>
<keyword evidence="1" id="KW-0378">Hydrolase</keyword>
<accession>A0A0F7SVT8</accession>
<evidence type="ECO:0000313" key="1">
    <source>
        <dbReference type="EMBL" id="CED84819.1"/>
    </source>
</evidence>
<dbReference type="GO" id="GO:0016787">
    <property type="term" value="F:hydrolase activity"/>
    <property type="evidence" value="ECO:0007669"/>
    <property type="project" value="UniProtKB-KW"/>
</dbReference>
<dbReference type="Pfam" id="PF00702">
    <property type="entry name" value="Hydrolase"/>
    <property type="match status" value="1"/>
</dbReference>
<dbReference type="SUPFAM" id="SSF56784">
    <property type="entry name" value="HAD-like"/>
    <property type="match status" value="1"/>
</dbReference>
<dbReference type="AlphaFoldDB" id="A0A0F7SVT8"/>